<feature type="signal peptide" evidence="1">
    <location>
        <begin position="1"/>
        <end position="29"/>
    </location>
</feature>
<sequence>MKLKFMLSTVVIMAAITAGSVVTTTSAHAEAISVSANKEISPSIKDAYVTENNVLKLVLAEPHQNTDTDFLYCMYGDYKMIGNSVEVNDKTIAFDIDLNEFAKRYPTKQDKEEVTSTLHLMHFTFNTGGAPSTRIDIEDKFITDALMNAVNLNAPKLKEAYLEHYNILRLKLVKPYESNNSELSVVHGENEKLGTPVKENGKTVAFDINLDEFAKSFPDKKDKEEVLKTLSLLDRSTSIPKEIEKSKIENEFVTDKLMNAVDQGKLLGTGYVSKFTNMTKLEGYKKFIKSDPYADNTLNKQVTTKTAGMGVKYNNKYRDEYTFSLTNQDGSEVGFARPVANIDEMVIRPNTDKFLGQEYIVSATSVATGETIKIFEFTPFLLF</sequence>
<dbReference type="Proteomes" id="UP000067523">
    <property type="component" value="Chromosome"/>
</dbReference>
<organism evidence="2 3">
    <name type="scientific">Enterococcus rotai</name>
    <dbReference type="NCBI Taxonomy" id="118060"/>
    <lineage>
        <taxon>Bacteria</taxon>
        <taxon>Bacillati</taxon>
        <taxon>Bacillota</taxon>
        <taxon>Bacilli</taxon>
        <taxon>Lactobacillales</taxon>
        <taxon>Enterococcaceae</taxon>
        <taxon>Enterococcus</taxon>
    </lineage>
</organism>
<protein>
    <submittedName>
        <fullName evidence="2">Uncharacterized protein</fullName>
    </submittedName>
</protein>
<name>A0A0U2NPY7_9ENTE</name>
<feature type="chain" id="PRO_5006831580" evidence="1">
    <location>
        <begin position="30"/>
        <end position="383"/>
    </location>
</feature>
<dbReference type="EMBL" id="CP013655">
    <property type="protein sequence ID" value="ALS36850.1"/>
    <property type="molecule type" value="Genomic_DNA"/>
</dbReference>
<evidence type="ECO:0000313" key="2">
    <source>
        <dbReference type="EMBL" id="ALS36850.1"/>
    </source>
</evidence>
<dbReference type="KEGG" id="erx:ATZ35_06675"/>
<keyword evidence="3" id="KW-1185">Reference proteome</keyword>
<reference evidence="3" key="1">
    <citation type="submission" date="2015-12" db="EMBL/GenBank/DDBJ databases">
        <authorList>
            <person name="Lauer A."/>
            <person name="Humrighouse B."/>
            <person name="Loparev V."/>
            <person name="Shewmaker P.L."/>
            <person name="Whitney A.M."/>
            <person name="McLaughlin R.W."/>
        </authorList>
    </citation>
    <scope>NUCLEOTIDE SEQUENCE [LARGE SCALE GENOMIC DNA]</scope>
    <source>
        <strain evidence="3">LMG 26678</strain>
    </source>
</reference>
<accession>A0A0U2NPY7</accession>
<evidence type="ECO:0000313" key="3">
    <source>
        <dbReference type="Proteomes" id="UP000067523"/>
    </source>
</evidence>
<gene>
    <name evidence="2" type="ORF">ATZ35_06675</name>
</gene>
<keyword evidence="1" id="KW-0732">Signal</keyword>
<proteinExistence type="predicted"/>
<evidence type="ECO:0000256" key="1">
    <source>
        <dbReference type="SAM" id="SignalP"/>
    </source>
</evidence>
<dbReference type="AlphaFoldDB" id="A0A0U2NPY7"/>
<dbReference type="RefSeq" id="WP_208930069.1">
    <property type="nucleotide sequence ID" value="NZ_CP013655.1"/>
</dbReference>